<feature type="transmembrane region" description="Helical" evidence="6">
    <location>
        <begin position="152"/>
        <end position="171"/>
    </location>
</feature>
<comment type="caution">
    <text evidence="7">The sequence shown here is derived from an EMBL/GenBank/DDBJ whole genome shotgun (WGS) entry which is preliminary data.</text>
</comment>
<feature type="transmembrane region" description="Helical" evidence="6">
    <location>
        <begin position="193"/>
        <end position="218"/>
    </location>
</feature>
<proteinExistence type="predicted"/>
<evidence type="ECO:0000256" key="2">
    <source>
        <dbReference type="ARBA" id="ARBA00022475"/>
    </source>
</evidence>
<feature type="transmembrane region" description="Helical" evidence="6">
    <location>
        <begin position="225"/>
        <end position="248"/>
    </location>
</feature>
<dbReference type="InterPro" id="IPR022791">
    <property type="entry name" value="L-PG_synthase/AglD"/>
</dbReference>
<evidence type="ECO:0000256" key="1">
    <source>
        <dbReference type="ARBA" id="ARBA00004651"/>
    </source>
</evidence>
<evidence type="ECO:0000313" key="7">
    <source>
        <dbReference type="EMBL" id="OGK01602.1"/>
    </source>
</evidence>
<name>A0A1F7F4V0_UNCRA</name>
<evidence type="ECO:0000256" key="6">
    <source>
        <dbReference type="SAM" id="Phobius"/>
    </source>
</evidence>
<keyword evidence="4 6" id="KW-1133">Transmembrane helix</keyword>
<keyword evidence="3 6" id="KW-0812">Transmembrane</keyword>
<dbReference type="AlphaFoldDB" id="A0A1F7F4V0"/>
<feature type="transmembrane region" description="Helical" evidence="6">
    <location>
        <begin position="6"/>
        <end position="23"/>
    </location>
</feature>
<feature type="transmembrane region" description="Helical" evidence="6">
    <location>
        <begin position="44"/>
        <end position="65"/>
    </location>
</feature>
<feature type="transmembrane region" description="Helical" evidence="6">
    <location>
        <begin position="268"/>
        <end position="292"/>
    </location>
</feature>
<evidence type="ECO:0000256" key="5">
    <source>
        <dbReference type="ARBA" id="ARBA00023136"/>
    </source>
</evidence>
<accession>A0A1F7F4V0</accession>
<organism evidence="7 8">
    <name type="scientific">Candidatus Raymondbacteria bacterium RIFOXYD12_FULL_49_13</name>
    <dbReference type="NCBI Taxonomy" id="1817890"/>
    <lineage>
        <taxon>Bacteria</taxon>
        <taxon>Raymondiibacteriota</taxon>
    </lineage>
</organism>
<dbReference type="EMBL" id="MFYX01000123">
    <property type="protein sequence ID" value="OGK01602.1"/>
    <property type="molecule type" value="Genomic_DNA"/>
</dbReference>
<sequence>MSRKQLFFLIKIAATALLFMFLYHNKNLTVQNMKAIWTSADKHMLAISFVLGLAFLAGNAVRWHYFVVTGGVVSTPLASTLSFLGGSLLSFITPGRAGEFGRGIFYQSGSMGTVALVTLAEKVYMTFFILAFGTIGAFLGQKKLETGLFLPYPLILVGLTVLSGLFLYVIIKGNKLRIRSLFNAFPTNDMDRFFLLTLTNIVYVIGIFQIWFIVLAFFKIKLITAFITLSVTLIVLTFIPITIGNMGIREACFIYVLGALENVPETIAFSAGILVFVQNILIPAILGIPVFLKR</sequence>
<protein>
    <recommendedName>
        <fullName evidence="9">Flippase-like domain-containing protein</fullName>
    </recommendedName>
</protein>
<evidence type="ECO:0000256" key="4">
    <source>
        <dbReference type="ARBA" id="ARBA00022989"/>
    </source>
</evidence>
<dbReference type="GO" id="GO:0005886">
    <property type="term" value="C:plasma membrane"/>
    <property type="evidence" value="ECO:0007669"/>
    <property type="project" value="UniProtKB-SubCell"/>
</dbReference>
<keyword evidence="2" id="KW-1003">Cell membrane</keyword>
<comment type="subcellular location">
    <subcellularLocation>
        <location evidence="1">Cell membrane</location>
        <topology evidence="1">Multi-pass membrane protein</topology>
    </subcellularLocation>
</comment>
<feature type="transmembrane region" description="Helical" evidence="6">
    <location>
        <begin position="71"/>
        <end position="93"/>
    </location>
</feature>
<reference evidence="7 8" key="1">
    <citation type="journal article" date="2016" name="Nat. Commun.">
        <title>Thousands of microbial genomes shed light on interconnected biogeochemical processes in an aquifer system.</title>
        <authorList>
            <person name="Anantharaman K."/>
            <person name="Brown C.T."/>
            <person name="Hug L.A."/>
            <person name="Sharon I."/>
            <person name="Castelle C.J."/>
            <person name="Probst A.J."/>
            <person name="Thomas B.C."/>
            <person name="Singh A."/>
            <person name="Wilkins M.J."/>
            <person name="Karaoz U."/>
            <person name="Brodie E.L."/>
            <person name="Williams K.H."/>
            <person name="Hubbard S.S."/>
            <person name="Banfield J.F."/>
        </authorList>
    </citation>
    <scope>NUCLEOTIDE SEQUENCE [LARGE SCALE GENOMIC DNA]</scope>
</reference>
<feature type="transmembrane region" description="Helical" evidence="6">
    <location>
        <begin position="123"/>
        <end position="140"/>
    </location>
</feature>
<dbReference type="Pfam" id="PF03706">
    <property type="entry name" value="LPG_synthase_TM"/>
    <property type="match status" value="1"/>
</dbReference>
<evidence type="ECO:0008006" key="9">
    <source>
        <dbReference type="Google" id="ProtNLM"/>
    </source>
</evidence>
<keyword evidence="5 6" id="KW-0472">Membrane</keyword>
<evidence type="ECO:0000313" key="8">
    <source>
        <dbReference type="Proteomes" id="UP000179243"/>
    </source>
</evidence>
<dbReference type="Proteomes" id="UP000179243">
    <property type="component" value="Unassembled WGS sequence"/>
</dbReference>
<evidence type="ECO:0000256" key="3">
    <source>
        <dbReference type="ARBA" id="ARBA00022692"/>
    </source>
</evidence>
<gene>
    <name evidence="7" type="ORF">A2519_06055</name>
</gene>